<dbReference type="AlphaFoldDB" id="A0A161S7W3"/>
<organism evidence="2 4">
    <name type="scientific">Myroides marinus</name>
    <dbReference type="NCBI Taxonomy" id="703342"/>
    <lineage>
        <taxon>Bacteria</taxon>
        <taxon>Pseudomonadati</taxon>
        <taxon>Bacteroidota</taxon>
        <taxon>Flavobacteriia</taxon>
        <taxon>Flavobacteriales</taxon>
        <taxon>Flavobacteriaceae</taxon>
        <taxon>Myroides</taxon>
    </lineage>
</organism>
<evidence type="ECO:0000313" key="2">
    <source>
        <dbReference type="EMBL" id="KZE81344.1"/>
    </source>
</evidence>
<dbReference type="GeneID" id="82256050"/>
<evidence type="ECO:0000313" key="3">
    <source>
        <dbReference type="EMBL" id="SEI63573.1"/>
    </source>
</evidence>
<dbReference type="SUPFAM" id="SSF54637">
    <property type="entry name" value="Thioesterase/thiol ester dehydrase-isomerase"/>
    <property type="match status" value="1"/>
</dbReference>
<dbReference type="Gene3D" id="3.10.129.10">
    <property type="entry name" value="Hotdog Thioesterase"/>
    <property type="match status" value="1"/>
</dbReference>
<dbReference type="EMBL" id="FNYS01000002">
    <property type="protein sequence ID" value="SEI63573.1"/>
    <property type="molecule type" value="Genomic_DNA"/>
</dbReference>
<dbReference type="InterPro" id="IPR029069">
    <property type="entry name" value="HotDog_dom_sf"/>
</dbReference>
<gene>
    <name evidence="2" type="ORF">AV926_08660</name>
    <name evidence="3" type="ORF">SAMN04488018_102360</name>
</gene>
<feature type="domain" description="ApeI dehydratase-like" evidence="1">
    <location>
        <begin position="16"/>
        <end position="92"/>
    </location>
</feature>
<dbReference type="OrthoDB" id="9772788at2"/>
<dbReference type="InterPro" id="IPR054545">
    <property type="entry name" value="ApeI-like"/>
</dbReference>
<reference evidence="3 5" key="2">
    <citation type="submission" date="2016-10" db="EMBL/GenBank/DDBJ databases">
        <authorList>
            <person name="de Groot N.N."/>
        </authorList>
    </citation>
    <scope>NUCLEOTIDE SEQUENCE [LARGE SCALE GENOMIC DNA]</scope>
    <source>
        <strain evidence="3 5">DSM 23048</strain>
    </source>
</reference>
<dbReference type="Proteomes" id="UP000183077">
    <property type="component" value="Unassembled WGS sequence"/>
</dbReference>
<dbReference type="GO" id="GO:0016829">
    <property type="term" value="F:lyase activity"/>
    <property type="evidence" value="ECO:0007669"/>
    <property type="project" value="UniProtKB-KW"/>
</dbReference>
<dbReference type="Pfam" id="PF22818">
    <property type="entry name" value="ApeI-like"/>
    <property type="match status" value="1"/>
</dbReference>
<dbReference type="Proteomes" id="UP000076630">
    <property type="component" value="Unassembled WGS sequence"/>
</dbReference>
<keyword evidence="4" id="KW-1185">Reference proteome</keyword>
<evidence type="ECO:0000259" key="1">
    <source>
        <dbReference type="Pfam" id="PF22818"/>
    </source>
</evidence>
<reference evidence="2 4" key="1">
    <citation type="submission" date="2016-01" db="EMBL/GenBank/DDBJ databases">
        <title>Whole genome sequencing of Myroides marinus L41.</title>
        <authorList>
            <person name="Hong K.W."/>
        </authorList>
    </citation>
    <scope>NUCLEOTIDE SEQUENCE [LARGE SCALE GENOMIC DNA]</scope>
    <source>
        <strain evidence="2 4">L41</strain>
    </source>
</reference>
<protein>
    <submittedName>
        <fullName evidence="2">3-hydroxyacyl-ACP dehydratase</fullName>
    </submittedName>
    <submittedName>
        <fullName evidence="3">3-hydroxyacyl-[acyl-carrier-protein] dehydratase</fullName>
    </submittedName>
</protein>
<evidence type="ECO:0000313" key="5">
    <source>
        <dbReference type="Proteomes" id="UP000183077"/>
    </source>
</evidence>
<sequence length="122" mass="13871">MLIDNFYEVVSLETANTNQHTALVRLNTSHDVFKGHFPNNPVMPGICMIQIIKELSEEILKYELFMEQVLNVKFMTLINPEKCNELTFSLQIDEVDGAVKVKSAIDFEGAVALKMSSTYKKK</sequence>
<dbReference type="RefSeq" id="WP_038985567.1">
    <property type="nucleotide sequence ID" value="NZ_FNYS01000002.1"/>
</dbReference>
<accession>A0A161S7W3</accession>
<dbReference type="EMBL" id="LQNU01000053">
    <property type="protein sequence ID" value="KZE81344.1"/>
    <property type="molecule type" value="Genomic_DNA"/>
</dbReference>
<proteinExistence type="predicted"/>
<name>A0A161S7W3_9FLAO</name>
<evidence type="ECO:0000313" key="4">
    <source>
        <dbReference type="Proteomes" id="UP000076630"/>
    </source>
</evidence>